<evidence type="ECO:0000313" key="3">
    <source>
        <dbReference type="Proteomes" id="UP001497644"/>
    </source>
</evidence>
<dbReference type="AlphaFoldDB" id="A0AAV2N1F2"/>
<evidence type="ECO:0000313" key="2">
    <source>
        <dbReference type="EMBL" id="CAL1673447.1"/>
    </source>
</evidence>
<dbReference type="EMBL" id="OZ034824">
    <property type="protein sequence ID" value="CAL1673447.1"/>
    <property type="molecule type" value="Genomic_DNA"/>
</dbReference>
<sequence>MAISKREDAGKEKERAREKGEVDKSNPSDSFRVHCRPFEGSVFERNARKVAPFFAARHSHNCDLRATGQLRPPDNGAATRNGQSNNLDSTVVRQ</sequence>
<feature type="region of interest" description="Disordered" evidence="1">
    <location>
        <begin position="64"/>
        <end position="94"/>
    </location>
</feature>
<feature type="compositionally biased region" description="Basic and acidic residues" evidence="1">
    <location>
        <begin position="1"/>
        <end position="26"/>
    </location>
</feature>
<feature type="compositionally biased region" description="Polar residues" evidence="1">
    <location>
        <begin position="78"/>
        <end position="94"/>
    </location>
</feature>
<feature type="region of interest" description="Disordered" evidence="1">
    <location>
        <begin position="1"/>
        <end position="31"/>
    </location>
</feature>
<keyword evidence="3" id="KW-1185">Reference proteome</keyword>
<name>A0AAV2N1F2_9HYME</name>
<dbReference type="Proteomes" id="UP001497644">
    <property type="component" value="Chromosome 1"/>
</dbReference>
<organism evidence="2 3">
    <name type="scientific">Lasius platythorax</name>
    <dbReference type="NCBI Taxonomy" id="488582"/>
    <lineage>
        <taxon>Eukaryota</taxon>
        <taxon>Metazoa</taxon>
        <taxon>Ecdysozoa</taxon>
        <taxon>Arthropoda</taxon>
        <taxon>Hexapoda</taxon>
        <taxon>Insecta</taxon>
        <taxon>Pterygota</taxon>
        <taxon>Neoptera</taxon>
        <taxon>Endopterygota</taxon>
        <taxon>Hymenoptera</taxon>
        <taxon>Apocrita</taxon>
        <taxon>Aculeata</taxon>
        <taxon>Formicoidea</taxon>
        <taxon>Formicidae</taxon>
        <taxon>Formicinae</taxon>
        <taxon>Lasius</taxon>
        <taxon>Lasius</taxon>
    </lineage>
</organism>
<proteinExistence type="predicted"/>
<gene>
    <name evidence="2" type="ORF">LPLAT_LOCUS337</name>
</gene>
<protein>
    <submittedName>
        <fullName evidence="2">Uncharacterized protein</fullName>
    </submittedName>
</protein>
<reference evidence="2 3" key="1">
    <citation type="submission" date="2024-04" db="EMBL/GenBank/DDBJ databases">
        <authorList>
            <consortium name="Molecular Ecology Group"/>
        </authorList>
    </citation>
    <scope>NUCLEOTIDE SEQUENCE [LARGE SCALE GENOMIC DNA]</scope>
</reference>
<evidence type="ECO:0000256" key="1">
    <source>
        <dbReference type="SAM" id="MobiDB-lite"/>
    </source>
</evidence>
<accession>A0AAV2N1F2</accession>